<keyword evidence="3" id="KW-1185">Reference proteome</keyword>
<dbReference type="PANTHER" id="PTHR14859">
    <property type="entry name" value="CALCOFLUOR WHITE HYPERSENSITIVE PROTEIN PRECURSOR"/>
    <property type="match status" value="1"/>
</dbReference>
<reference evidence="3" key="1">
    <citation type="submission" date="2016-10" db="EMBL/GenBank/DDBJ databases">
        <authorList>
            <person name="Varghese N."/>
            <person name="Submissions S."/>
        </authorList>
    </citation>
    <scope>NUCLEOTIDE SEQUENCE [LARGE SCALE GENOMIC DNA]</scope>
    <source>
        <strain evidence="3">IBRC-M10078</strain>
    </source>
</reference>
<dbReference type="InterPro" id="IPR051916">
    <property type="entry name" value="GPI-anchor_lipid_remodeler"/>
</dbReference>
<name>A0A1H0T7D0_9BACI</name>
<keyword evidence="2" id="KW-0269">Exonuclease</keyword>
<evidence type="ECO:0000313" key="2">
    <source>
        <dbReference type="EMBL" id="SDP49952.1"/>
    </source>
</evidence>
<dbReference type="AlphaFoldDB" id="A0A1H0T7D0"/>
<evidence type="ECO:0000313" key="3">
    <source>
        <dbReference type="Proteomes" id="UP000199159"/>
    </source>
</evidence>
<accession>A0A1H0T7D0</accession>
<dbReference type="EMBL" id="FNJU01000003">
    <property type="protein sequence ID" value="SDP49952.1"/>
    <property type="molecule type" value="Genomic_DNA"/>
</dbReference>
<proteinExistence type="predicted"/>
<gene>
    <name evidence="2" type="ORF">SAMN05216565_103327</name>
</gene>
<dbReference type="SUPFAM" id="SSF56219">
    <property type="entry name" value="DNase I-like"/>
    <property type="match status" value="1"/>
</dbReference>
<evidence type="ECO:0000259" key="1">
    <source>
        <dbReference type="Pfam" id="PF03372"/>
    </source>
</evidence>
<dbReference type="Proteomes" id="UP000199159">
    <property type="component" value="Unassembled WGS sequence"/>
</dbReference>
<dbReference type="Pfam" id="PF03372">
    <property type="entry name" value="Exo_endo_phos"/>
    <property type="match status" value="1"/>
</dbReference>
<dbReference type="GO" id="GO:0006506">
    <property type="term" value="P:GPI anchor biosynthetic process"/>
    <property type="evidence" value="ECO:0007669"/>
    <property type="project" value="TreeGrafter"/>
</dbReference>
<dbReference type="RefSeq" id="WP_090852169.1">
    <property type="nucleotide sequence ID" value="NZ_FNJU01000003.1"/>
</dbReference>
<protein>
    <submittedName>
        <fullName evidence="2">Metal-dependent hydrolase, endonuclease/exonuclease/phosphatase family</fullName>
    </submittedName>
</protein>
<keyword evidence="2" id="KW-0540">Nuclease</keyword>
<dbReference type="InterPro" id="IPR036691">
    <property type="entry name" value="Endo/exonu/phosph_ase_sf"/>
</dbReference>
<dbReference type="STRING" id="930152.SAMN05216565_103327"/>
<keyword evidence="2" id="KW-0378">Hydrolase</keyword>
<dbReference type="GO" id="GO:0004519">
    <property type="term" value="F:endonuclease activity"/>
    <property type="evidence" value="ECO:0007669"/>
    <property type="project" value="UniProtKB-KW"/>
</dbReference>
<dbReference type="Gene3D" id="3.60.10.10">
    <property type="entry name" value="Endonuclease/exonuclease/phosphatase"/>
    <property type="match status" value="1"/>
</dbReference>
<dbReference type="GO" id="GO:0016020">
    <property type="term" value="C:membrane"/>
    <property type="evidence" value="ECO:0007669"/>
    <property type="project" value="GOC"/>
</dbReference>
<feature type="domain" description="Endonuclease/exonuclease/phosphatase" evidence="1">
    <location>
        <begin position="11"/>
        <end position="234"/>
    </location>
</feature>
<dbReference type="GO" id="GO:0004527">
    <property type="term" value="F:exonuclease activity"/>
    <property type="evidence" value="ECO:0007669"/>
    <property type="project" value="UniProtKB-KW"/>
</dbReference>
<keyword evidence="2" id="KW-0255">Endonuclease</keyword>
<sequence length="243" mass="28145">MNKNKQNIKVMTFNIHHGKGTDKRVDLKRISEVIAKSNADIIGLNEVDRHFSARSQFLDQIKILASEINFYYVFCPSITKYRKKKKMVSQYGNALLSRFPISTYKTYSFNLKSKFTEGRSILDVTLDVKGKMLSCFVSHLSLHPVLHKKQSQFIFNQANEPAIILGDWNMKYRSSKWRRITQRYTDVWDMKGKGNGNTFPSTNPRTRLDYIFVSKSIKIHEIMVFDDIPLASDHLPVVATITI</sequence>
<dbReference type="OrthoDB" id="155529at2"/>
<dbReference type="PANTHER" id="PTHR14859:SF15">
    <property type="entry name" value="ENDONUCLEASE_EXONUCLEASE_PHOSPHATASE DOMAIN-CONTAINING PROTEIN"/>
    <property type="match status" value="1"/>
</dbReference>
<organism evidence="2 3">
    <name type="scientific">Litchfieldia salsa</name>
    <dbReference type="NCBI Taxonomy" id="930152"/>
    <lineage>
        <taxon>Bacteria</taxon>
        <taxon>Bacillati</taxon>
        <taxon>Bacillota</taxon>
        <taxon>Bacilli</taxon>
        <taxon>Bacillales</taxon>
        <taxon>Bacillaceae</taxon>
        <taxon>Litchfieldia</taxon>
    </lineage>
</organism>
<dbReference type="InterPro" id="IPR005135">
    <property type="entry name" value="Endo/exonuclease/phosphatase"/>
</dbReference>